<evidence type="ECO:0000313" key="11">
    <source>
        <dbReference type="Proteomes" id="UP001185028"/>
    </source>
</evidence>
<keyword evidence="2 7" id="KW-0812">Transmembrane</keyword>
<dbReference type="RefSeq" id="WP_188777687.1">
    <property type="nucleotide sequence ID" value="NZ_BMMB01000011.1"/>
</dbReference>
<keyword evidence="3" id="KW-0547">Nucleotide-binding</keyword>
<accession>A0ABU1J2J2</accession>
<feature type="domain" description="ABC transporter" evidence="8">
    <location>
        <begin position="335"/>
        <end position="564"/>
    </location>
</feature>
<proteinExistence type="predicted"/>
<dbReference type="SMART" id="SM00382">
    <property type="entry name" value="AAA"/>
    <property type="match status" value="1"/>
</dbReference>
<feature type="transmembrane region" description="Helical" evidence="7">
    <location>
        <begin position="249"/>
        <end position="268"/>
    </location>
</feature>
<dbReference type="InterPro" id="IPR011527">
    <property type="entry name" value="ABC1_TM_dom"/>
</dbReference>
<evidence type="ECO:0000256" key="1">
    <source>
        <dbReference type="ARBA" id="ARBA00004651"/>
    </source>
</evidence>
<organism evidence="10 11">
    <name type="scientific">Paenibacillus hunanensis</name>
    <dbReference type="NCBI Taxonomy" id="539262"/>
    <lineage>
        <taxon>Bacteria</taxon>
        <taxon>Bacillati</taxon>
        <taxon>Bacillota</taxon>
        <taxon>Bacilli</taxon>
        <taxon>Bacillales</taxon>
        <taxon>Paenibacillaceae</taxon>
        <taxon>Paenibacillus</taxon>
    </lineage>
</organism>
<sequence>MSELSIFARAMLQERKDILISILTGFIAGIAGVTLFSMSGYLISKTVFLPPLYTLILLAASVKLLGLVRAASRYGERLYSHRATFSLLSRLRTTFFSRLLPLSPQWLNQQRSGDLLAKIVGDVESLQFYFLRVAYPPIIVISIFLTTVVVTSFISIWIALVFVAGMIIIAFGVPAIVRRSQLKQTGAVQQLRAQLATDSTEMMYGFIDLKIYGRLAEHEQRTAKLASELTDAQQQDAIRLLRGQSLHSFMTFFMSWAVLVVGALLILQGSMDGLFLAMLIMTAMTVFDESAAMATLPAYKKDSEYAAKRLNTVLAEAELPAPASRMLEPQQPVGIDMEKVSFRYDGDWRWTLQDISLHIPAGSKTAIVGASGSGKTSLLELILKLHPHVQGELRLNDISIQELDQESIWKQARVILQHNHFFSGTLRDNLLLEQDAVSDTRLLELLAQVDLSHKKLDDLVLEKGENLSDGEKQRLAFIRILLRSGSLWLLDEPTSSLDYVTEQRVLQLLFQHAKADTLIMVSHRLTGLERMDQIIVMDQGRIVEVGTYDELMRQQGYFYKLKKLEMDRVV</sequence>
<feature type="domain" description="ABC transmembrane type-1" evidence="9">
    <location>
        <begin position="19"/>
        <end position="288"/>
    </location>
</feature>
<protein>
    <submittedName>
        <fullName evidence="10">ATP-binding cassette subfamily C protein CydC</fullName>
    </submittedName>
</protein>
<evidence type="ECO:0000313" key="10">
    <source>
        <dbReference type="EMBL" id="MDR6245676.1"/>
    </source>
</evidence>
<feature type="transmembrane region" description="Helical" evidence="7">
    <location>
        <begin position="18"/>
        <end position="42"/>
    </location>
</feature>
<keyword evidence="5 7" id="KW-1133">Transmembrane helix</keyword>
<dbReference type="PROSITE" id="PS50929">
    <property type="entry name" value="ABC_TM1F"/>
    <property type="match status" value="1"/>
</dbReference>
<evidence type="ECO:0000256" key="3">
    <source>
        <dbReference type="ARBA" id="ARBA00022741"/>
    </source>
</evidence>
<dbReference type="PANTHER" id="PTHR24221:SF653">
    <property type="entry name" value="TRANSPORT ATP-BINDING PROTEIN CYDC"/>
    <property type="match status" value="1"/>
</dbReference>
<dbReference type="PROSITE" id="PS50893">
    <property type="entry name" value="ABC_TRANSPORTER_2"/>
    <property type="match status" value="1"/>
</dbReference>
<evidence type="ECO:0000259" key="9">
    <source>
        <dbReference type="PROSITE" id="PS50929"/>
    </source>
</evidence>
<comment type="caution">
    <text evidence="10">The sequence shown here is derived from an EMBL/GenBank/DDBJ whole genome shotgun (WGS) entry which is preliminary data.</text>
</comment>
<feature type="transmembrane region" description="Helical" evidence="7">
    <location>
        <begin position="129"/>
        <end position="150"/>
    </location>
</feature>
<dbReference type="InterPro" id="IPR014223">
    <property type="entry name" value="ABC_CydC/D"/>
</dbReference>
<dbReference type="InterPro" id="IPR027417">
    <property type="entry name" value="P-loop_NTPase"/>
</dbReference>
<evidence type="ECO:0000256" key="6">
    <source>
        <dbReference type="ARBA" id="ARBA00023136"/>
    </source>
</evidence>
<dbReference type="InterPro" id="IPR003593">
    <property type="entry name" value="AAA+_ATPase"/>
</dbReference>
<name>A0ABU1J2J2_9BACL</name>
<dbReference type="EMBL" id="JAVDQH010000016">
    <property type="protein sequence ID" value="MDR6245676.1"/>
    <property type="molecule type" value="Genomic_DNA"/>
</dbReference>
<keyword evidence="4 10" id="KW-0067">ATP-binding</keyword>
<dbReference type="SUPFAM" id="SSF52540">
    <property type="entry name" value="P-loop containing nucleoside triphosphate hydrolases"/>
    <property type="match status" value="1"/>
</dbReference>
<evidence type="ECO:0000259" key="8">
    <source>
        <dbReference type="PROSITE" id="PS50893"/>
    </source>
</evidence>
<evidence type="ECO:0000256" key="5">
    <source>
        <dbReference type="ARBA" id="ARBA00022989"/>
    </source>
</evidence>
<dbReference type="CDD" id="cd18585">
    <property type="entry name" value="ABC_6TM_CydC"/>
    <property type="match status" value="1"/>
</dbReference>
<dbReference type="CDD" id="cd03228">
    <property type="entry name" value="ABCC_MRP_Like"/>
    <property type="match status" value="1"/>
</dbReference>
<keyword evidence="6 7" id="KW-0472">Membrane</keyword>
<feature type="transmembrane region" description="Helical" evidence="7">
    <location>
        <begin position="48"/>
        <end position="68"/>
    </location>
</feature>
<dbReference type="Proteomes" id="UP001185028">
    <property type="component" value="Unassembled WGS sequence"/>
</dbReference>
<keyword evidence="11" id="KW-1185">Reference proteome</keyword>
<dbReference type="SUPFAM" id="SSF90123">
    <property type="entry name" value="ABC transporter transmembrane region"/>
    <property type="match status" value="1"/>
</dbReference>
<dbReference type="Pfam" id="PF00664">
    <property type="entry name" value="ABC_membrane"/>
    <property type="match status" value="1"/>
</dbReference>
<dbReference type="PANTHER" id="PTHR24221">
    <property type="entry name" value="ATP-BINDING CASSETTE SUB-FAMILY B"/>
    <property type="match status" value="1"/>
</dbReference>
<gene>
    <name evidence="10" type="ORF">JOC58_003589</name>
</gene>
<evidence type="ECO:0000256" key="2">
    <source>
        <dbReference type="ARBA" id="ARBA00022692"/>
    </source>
</evidence>
<dbReference type="Pfam" id="PF00005">
    <property type="entry name" value="ABC_tran"/>
    <property type="match status" value="1"/>
</dbReference>
<dbReference type="InterPro" id="IPR003439">
    <property type="entry name" value="ABC_transporter-like_ATP-bd"/>
</dbReference>
<dbReference type="Gene3D" id="1.20.1560.10">
    <property type="entry name" value="ABC transporter type 1, transmembrane domain"/>
    <property type="match status" value="1"/>
</dbReference>
<reference evidence="10 11" key="1">
    <citation type="submission" date="2023-07" db="EMBL/GenBank/DDBJ databases">
        <title>Genomic Encyclopedia of Type Strains, Phase IV (KMG-IV): sequencing the most valuable type-strain genomes for metagenomic binning, comparative biology and taxonomic classification.</title>
        <authorList>
            <person name="Goeker M."/>
        </authorList>
    </citation>
    <scope>NUCLEOTIDE SEQUENCE [LARGE SCALE GENOMIC DNA]</scope>
    <source>
        <strain evidence="10 11">DSM 22170</strain>
    </source>
</reference>
<evidence type="ECO:0000256" key="7">
    <source>
        <dbReference type="SAM" id="Phobius"/>
    </source>
</evidence>
<dbReference type="InterPro" id="IPR036640">
    <property type="entry name" value="ABC1_TM_sf"/>
</dbReference>
<comment type="subcellular location">
    <subcellularLocation>
        <location evidence="1">Cell membrane</location>
        <topology evidence="1">Multi-pass membrane protein</topology>
    </subcellularLocation>
</comment>
<dbReference type="GO" id="GO:0005524">
    <property type="term" value="F:ATP binding"/>
    <property type="evidence" value="ECO:0007669"/>
    <property type="project" value="UniProtKB-KW"/>
</dbReference>
<evidence type="ECO:0000256" key="4">
    <source>
        <dbReference type="ARBA" id="ARBA00022840"/>
    </source>
</evidence>
<feature type="transmembrane region" description="Helical" evidence="7">
    <location>
        <begin position="156"/>
        <end position="177"/>
    </location>
</feature>
<dbReference type="Gene3D" id="3.40.50.300">
    <property type="entry name" value="P-loop containing nucleotide triphosphate hydrolases"/>
    <property type="match status" value="1"/>
</dbReference>
<dbReference type="NCBIfam" id="TIGR02868">
    <property type="entry name" value="CydC"/>
    <property type="match status" value="1"/>
</dbReference>
<dbReference type="InterPro" id="IPR039421">
    <property type="entry name" value="Type_1_exporter"/>
</dbReference>